<dbReference type="Proteomes" id="UP000693946">
    <property type="component" value="Linkage Group LG15"/>
</dbReference>
<comment type="caution">
    <text evidence="1">The sequence shown here is derived from an EMBL/GenBank/DDBJ whole genome shotgun (WGS) entry which is preliminary data.</text>
</comment>
<protein>
    <submittedName>
        <fullName evidence="1">Uncharacterized protein</fullName>
    </submittedName>
</protein>
<accession>A0AAV6S516</accession>
<name>A0AAV6S516_SOLSE</name>
<dbReference type="AlphaFoldDB" id="A0AAV6S516"/>
<organism evidence="1 2">
    <name type="scientific">Solea senegalensis</name>
    <name type="common">Senegalese sole</name>
    <dbReference type="NCBI Taxonomy" id="28829"/>
    <lineage>
        <taxon>Eukaryota</taxon>
        <taxon>Metazoa</taxon>
        <taxon>Chordata</taxon>
        <taxon>Craniata</taxon>
        <taxon>Vertebrata</taxon>
        <taxon>Euteleostomi</taxon>
        <taxon>Actinopterygii</taxon>
        <taxon>Neopterygii</taxon>
        <taxon>Teleostei</taxon>
        <taxon>Neoteleostei</taxon>
        <taxon>Acanthomorphata</taxon>
        <taxon>Carangaria</taxon>
        <taxon>Pleuronectiformes</taxon>
        <taxon>Pleuronectoidei</taxon>
        <taxon>Soleidae</taxon>
        <taxon>Solea</taxon>
    </lineage>
</organism>
<evidence type="ECO:0000313" key="2">
    <source>
        <dbReference type="Proteomes" id="UP000693946"/>
    </source>
</evidence>
<reference evidence="1 2" key="1">
    <citation type="journal article" date="2021" name="Sci. Rep.">
        <title>Chromosome anchoring in Senegalese sole (Solea senegalensis) reveals sex-associated markers and genome rearrangements in flatfish.</title>
        <authorList>
            <person name="Guerrero-Cozar I."/>
            <person name="Gomez-Garrido J."/>
            <person name="Berbel C."/>
            <person name="Martinez-Blanch J.F."/>
            <person name="Alioto T."/>
            <person name="Claros M.G."/>
            <person name="Gagnaire P.A."/>
            <person name="Manchado M."/>
        </authorList>
    </citation>
    <scope>NUCLEOTIDE SEQUENCE [LARGE SCALE GENOMIC DNA]</scope>
    <source>
        <strain evidence="1">Sse05_10M</strain>
    </source>
</reference>
<proteinExistence type="predicted"/>
<dbReference type="InterPro" id="IPR004244">
    <property type="entry name" value="Transposase_22"/>
</dbReference>
<dbReference type="PANTHER" id="PTHR11505">
    <property type="entry name" value="L1 TRANSPOSABLE ELEMENT-RELATED"/>
    <property type="match status" value="1"/>
</dbReference>
<evidence type="ECO:0000313" key="1">
    <source>
        <dbReference type="EMBL" id="KAG7511925.1"/>
    </source>
</evidence>
<dbReference type="EMBL" id="JAGKHQ010000007">
    <property type="protein sequence ID" value="KAG7511925.1"/>
    <property type="molecule type" value="Genomic_DNA"/>
</dbReference>
<sequence>MTSHRGKSGKRDDTALTMEAISELLGQHRQSLADDFKTSFNQLENKFDEHGQRLSSLELAADDLSQRVGFWKGDASISAPGQRPRPVILCLHRYQIKDLLIHEARRRGKLEYRGQQIRVVEDYSPDVQSQRAEYRAVMADLYNRGLKPSLLYPARLSITLPSGDKKWLRCRGNTSMACLHLFHCK</sequence>
<gene>
    <name evidence="1" type="ORF">JOB18_014560</name>
</gene>
<keyword evidence="2" id="KW-1185">Reference proteome</keyword>